<evidence type="ECO:0000313" key="2">
    <source>
        <dbReference type="Proteomes" id="UP000233786"/>
    </source>
</evidence>
<dbReference type="EMBL" id="PJNB01000001">
    <property type="protein sequence ID" value="PKW19811.1"/>
    <property type="molecule type" value="Genomic_DNA"/>
</dbReference>
<dbReference type="AlphaFoldDB" id="A0A2N3YAD4"/>
<dbReference type="RefSeq" id="WP_158309519.1">
    <property type="nucleotide sequence ID" value="NZ_CP061007.1"/>
</dbReference>
<reference evidence="1" key="1">
    <citation type="submission" date="2017-12" db="EMBL/GenBank/DDBJ databases">
        <title>Sequencing the genomes of 1000 Actinobacteria strains.</title>
        <authorList>
            <person name="Klenk H.-P."/>
        </authorList>
    </citation>
    <scope>NUCLEOTIDE SEQUENCE [LARGE SCALE GENOMIC DNA]</scope>
    <source>
        <strain evidence="1">DSM 44228</strain>
    </source>
</reference>
<protein>
    <submittedName>
        <fullName evidence="1">Uncharacterized protein</fullName>
    </submittedName>
</protein>
<keyword evidence="2" id="KW-1185">Reference proteome</keyword>
<organism evidence="1 2">
    <name type="scientific">Saccharopolyspora spinosa</name>
    <dbReference type="NCBI Taxonomy" id="60894"/>
    <lineage>
        <taxon>Bacteria</taxon>
        <taxon>Bacillati</taxon>
        <taxon>Actinomycetota</taxon>
        <taxon>Actinomycetes</taxon>
        <taxon>Pseudonocardiales</taxon>
        <taxon>Pseudonocardiaceae</taxon>
        <taxon>Saccharopolyspora</taxon>
    </lineage>
</organism>
<accession>A0A2N3YAD4</accession>
<name>A0A2N3YAD4_SACSN</name>
<proteinExistence type="predicted"/>
<gene>
    <name evidence="1" type="ORF">A8926_8005</name>
</gene>
<sequence>MSSCAPVPVGVDDRRGGVVQPVTIMQMATYRPSMIEMLPMSMCRTPAVAT</sequence>
<comment type="caution">
    <text evidence="1">The sequence shown here is derived from an EMBL/GenBank/DDBJ whole genome shotgun (WGS) entry which is preliminary data.</text>
</comment>
<evidence type="ECO:0000313" key="1">
    <source>
        <dbReference type="EMBL" id="PKW19811.1"/>
    </source>
</evidence>
<dbReference type="Proteomes" id="UP000233786">
    <property type="component" value="Unassembled WGS sequence"/>
</dbReference>